<dbReference type="InterPro" id="IPR006121">
    <property type="entry name" value="HMA_dom"/>
</dbReference>
<accession>A0ABR0UN98</accession>
<evidence type="ECO:0000256" key="5">
    <source>
        <dbReference type="ARBA" id="ARBA00024045"/>
    </source>
</evidence>
<evidence type="ECO:0000256" key="4">
    <source>
        <dbReference type="ARBA" id="ARBA00023289"/>
    </source>
</evidence>
<dbReference type="EMBL" id="JABTTQ020002473">
    <property type="protein sequence ID" value="KAK6123751.1"/>
    <property type="molecule type" value="Genomic_DNA"/>
</dbReference>
<reference evidence="9 10" key="1">
    <citation type="journal article" date="2021" name="Comput. Struct. Biotechnol. J.">
        <title>De novo genome assembly of the potent medicinal plant Rehmannia glutinosa using nanopore technology.</title>
        <authorList>
            <person name="Ma L."/>
            <person name="Dong C."/>
            <person name="Song C."/>
            <person name="Wang X."/>
            <person name="Zheng X."/>
            <person name="Niu Y."/>
            <person name="Chen S."/>
            <person name="Feng W."/>
        </authorList>
    </citation>
    <scope>NUCLEOTIDE SEQUENCE [LARGE SCALE GENOMIC DNA]</scope>
    <source>
        <strain evidence="9">DH-2019</strain>
    </source>
</reference>
<dbReference type="CDD" id="cd00371">
    <property type="entry name" value="HMA"/>
    <property type="match status" value="1"/>
</dbReference>
<dbReference type="Proteomes" id="UP001318860">
    <property type="component" value="Unassembled WGS sequence"/>
</dbReference>
<feature type="compositionally biased region" description="Low complexity" evidence="6">
    <location>
        <begin position="314"/>
        <end position="323"/>
    </location>
</feature>
<dbReference type="PANTHER" id="PTHR46195:SF2">
    <property type="entry name" value="HEAVY METAL-ASSOCIATED ISOPRENYLATED PLANT PROTEIN 7"/>
    <property type="match status" value="1"/>
</dbReference>
<comment type="caution">
    <text evidence="9">The sequence shown here is derived from an EMBL/GenBank/DDBJ whole genome shotgun (WGS) entry which is preliminary data.</text>
</comment>
<keyword evidence="7" id="KW-0812">Transmembrane</keyword>
<name>A0ABR0UN98_REHGL</name>
<protein>
    <recommendedName>
        <fullName evidence="8">HMA domain-containing protein</fullName>
    </recommendedName>
</protein>
<feature type="compositionally biased region" description="Basic and acidic residues" evidence="6">
    <location>
        <begin position="273"/>
        <end position="307"/>
    </location>
</feature>
<gene>
    <name evidence="9" type="ORF">DH2020_042506</name>
</gene>
<feature type="transmembrane region" description="Helical" evidence="7">
    <location>
        <begin position="6"/>
        <end position="35"/>
    </location>
</feature>
<keyword evidence="7" id="KW-1133">Transmembrane helix</keyword>
<dbReference type="SUPFAM" id="SSF55008">
    <property type="entry name" value="HMA, heavy metal-associated domain"/>
    <property type="match status" value="1"/>
</dbReference>
<keyword evidence="7" id="KW-0472">Membrane</keyword>
<feature type="region of interest" description="Disordered" evidence="6">
    <location>
        <begin position="273"/>
        <end position="334"/>
    </location>
</feature>
<comment type="subcellular location">
    <subcellularLocation>
        <location evidence="1">Membrane</location>
        <topology evidence="1">Peripheral membrane protein</topology>
    </subcellularLocation>
</comment>
<keyword evidence="4" id="KW-0636">Prenylation</keyword>
<keyword evidence="2" id="KW-0488">Methylation</keyword>
<evidence type="ECO:0000256" key="2">
    <source>
        <dbReference type="ARBA" id="ARBA00022481"/>
    </source>
</evidence>
<proteinExistence type="inferred from homology"/>
<comment type="similarity">
    <text evidence="5">Belongs to the HIPP family.</text>
</comment>
<evidence type="ECO:0000256" key="7">
    <source>
        <dbReference type="SAM" id="Phobius"/>
    </source>
</evidence>
<dbReference type="PANTHER" id="PTHR46195">
    <property type="entry name" value="HEAVY METAL-ASSOCIATED ISOPRENYLATED PLANT PROTEIN 7"/>
    <property type="match status" value="1"/>
</dbReference>
<evidence type="ECO:0000256" key="6">
    <source>
        <dbReference type="SAM" id="MobiDB-lite"/>
    </source>
</evidence>
<keyword evidence="10" id="KW-1185">Reference proteome</keyword>
<evidence type="ECO:0000259" key="8">
    <source>
        <dbReference type="PROSITE" id="PS50846"/>
    </source>
</evidence>
<dbReference type="InterPro" id="IPR044577">
    <property type="entry name" value="HIPP4/7/8/17/18/19"/>
</dbReference>
<evidence type="ECO:0000313" key="9">
    <source>
        <dbReference type="EMBL" id="KAK6123751.1"/>
    </source>
</evidence>
<dbReference type="PROSITE" id="PS50846">
    <property type="entry name" value="HMA_2"/>
    <property type="match status" value="1"/>
</dbReference>
<evidence type="ECO:0000313" key="10">
    <source>
        <dbReference type="Proteomes" id="UP001318860"/>
    </source>
</evidence>
<keyword evidence="3" id="KW-0479">Metal-binding</keyword>
<dbReference type="Pfam" id="PF00403">
    <property type="entry name" value="HMA"/>
    <property type="match status" value="1"/>
</dbReference>
<evidence type="ECO:0000256" key="3">
    <source>
        <dbReference type="ARBA" id="ARBA00022723"/>
    </source>
</evidence>
<evidence type="ECO:0000256" key="1">
    <source>
        <dbReference type="ARBA" id="ARBA00004170"/>
    </source>
</evidence>
<dbReference type="InterPro" id="IPR036163">
    <property type="entry name" value="HMA_dom_sf"/>
</dbReference>
<sequence length="397" mass="44971">MGEVLLLFFLYLPFSHFFLFDFLLIFMCFLFFFFLQEDKKPAEEKKPEEVKKPAEEEKKEEAPKAEKAAPAEDGKKEEKKSEDSKAEEAAALLLLRRRKSFLGFSCIVRAVLEKSAGALKALKLMNLFSGVEDVITDCRTSKVVVKGEKADPLKVLERIQRKSHRQVELISPIPKPPSEEPKKPQEKEVVKPEEKKEEPPVITVVLGVYMHCDACAQEIKKRIQRMKGVEIAEPDLKSSQVTVKGVFEPQKLTEYVYKRTGKHAVIINVEPEKKQEEKAKEAKEEKKAEEGEKEAKKGEEVVKENKEGGGGSGDAAAAAAGEPPAKPETEAEDPKLELRKNEFYYYYPQNYQMYPQRFVQEMNAYPPQIFSDENPNACSVISAVLAFMLVKDSSTLD</sequence>
<dbReference type="Gene3D" id="3.30.70.100">
    <property type="match status" value="2"/>
</dbReference>
<feature type="compositionally biased region" description="Basic and acidic residues" evidence="6">
    <location>
        <begin position="177"/>
        <end position="195"/>
    </location>
</feature>
<feature type="region of interest" description="Disordered" evidence="6">
    <location>
        <begin position="166"/>
        <end position="195"/>
    </location>
</feature>
<keyword evidence="4" id="KW-0449">Lipoprotein</keyword>
<feature type="domain" description="HMA" evidence="8">
    <location>
        <begin position="201"/>
        <end position="265"/>
    </location>
</feature>
<feature type="region of interest" description="Disordered" evidence="6">
    <location>
        <begin position="41"/>
        <end position="83"/>
    </location>
</feature>
<organism evidence="9 10">
    <name type="scientific">Rehmannia glutinosa</name>
    <name type="common">Chinese foxglove</name>
    <dbReference type="NCBI Taxonomy" id="99300"/>
    <lineage>
        <taxon>Eukaryota</taxon>
        <taxon>Viridiplantae</taxon>
        <taxon>Streptophyta</taxon>
        <taxon>Embryophyta</taxon>
        <taxon>Tracheophyta</taxon>
        <taxon>Spermatophyta</taxon>
        <taxon>Magnoliopsida</taxon>
        <taxon>eudicotyledons</taxon>
        <taxon>Gunneridae</taxon>
        <taxon>Pentapetalae</taxon>
        <taxon>asterids</taxon>
        <taxon>lamiids</taxon>
        <taxon>Lamiales</taxon>
        <taxon>Orobanchaceae</taxon>
        <taxon>Rehmannieae</taxon>
        <taxon>Rehmannia</taxon>
    </lineage>
</organism>
<feature type="compositionally biased region" description="Basic and acidic residues" evidence="6">
    <location>
        <begin position="325"/>
        <end position="334"/>
    </location>
</feature>